<feature type="domain" description="NERD" evidence="1">
    <location>
        <begin position="29"/>
        <end position="147"/>
    </location>
</feature>
<dbReference type="RefSeq" id="WP_100354296.1">
    <property type="nucleotide sequence ID" value="NZ_PCGR01000004.1"/>
</dbReference>
<comment type="caution">
    <text evidence="2">The sequence shown here is derived from an EMBL/GenBank/DDBJ whole genome shotgun (WGS) entry which is preliminary data.</text>
</comment>
<accession>A0A2M9EXF7</accession>
<proteinExistence type="predicted"/>
<dbReference type="Proteomes" id="UP000228680">
    <property type="component" value="Unassembled WGS sequence"/>
</dbReference>
<dbReference type="PROSITE" id="PS50965">
    <property type="entry name" value="NERD"/>
    <property type="match status" value="1"/>
</dbReference>
<dbReference type="AlphaFoldDB" id="A0A2M9EXF7"/>
<dbReference type="InterPro" id="IPR011528">
    <property type="entry name" value="NERD"/>
</dbReference>
<keyword evidence="3" id="KW-1185">Reference proteome</keyword>
<gene>
    <name evidence="2" type="ORF">CQS04_11690</name>
</gene>
<organism evidence="2 3">
    <name type="scientific">Chryseomicrobium excrementi</name>
    <dbReference type="NCBI Taxonomy" id="2041346"/>
    <lineage>
        <taxon>Bacteria</taxon>
        <taxon>Bacillati</taxon>
        <taxon>Bacillota</taxon>
        <taxon>Bacilli</taxon>
        <taxon>Bacillales</taxon>
        <taxon>Caryophanaceae</taxon>
        <taxon>Chryseomicrobium</taxon>
    </lineage>
</organism>
<protein>
    <recommendedName>
        <fullName evidence="1">NERD domain-containing protein</fullName>
    </recommendedName>
</protein>
<sequence>MSLQYLAARLPINHPKLPQVQQSLFMRRAGEGGEREVLSYLQEALYSLPSFILHNFHVRVPKHFSIQIDYLVLTNNYILMIEVKNIKGRITFKPNPAQMIRELDGDLIAMDCPFAQLDRNLIHFKKLIGQVSLPIYTAIVWVNRSAILNQPPLNSPHQLIFIKQLPHYLNQLDGLPNQVIDLHSLVKRLKSKATPFYLSDICERYSLAPNELLSGLICMSCYTLMTLHARTWICSRCKMKNNYMLDENILCAFDLLGDNLQMNELRQLLPFLYSRNLEKLIETGSIRRTSPKKNRVYSLERTTKVHWIKWNGIN</sequence>
<evidence type="ECO:0000313" key="3">
    <source>
        <dbReference type="Proteomes" id="UP000228680"/>
    </source>
</evidence>
<dbReference type="OrthoDB" id="2734037at2"/>
<evidence type="ECO:0000313" key="2">
    <source>
        <dbReference type="EMBL" id="PJK15891.1"/>
    </source>
</evidence>
<dbReference type="EMBL" id="PCGR01000004">
    <property type="protein sequence ID" value="PJK15891.1"/>
    <property type="molecule type" value="Genomic_DNA"/>
</dbReference>
<name>A0A2M9EXF7_9BACL</name>
<reference evidence="2 3" key="1">
    <citation type="submission" date="2017-10" db="EMBL/GenBank/DDBJ databases">
        <title>Draft genome of Chryseomicrobium casticus sp. nov.</title>
        <authorList>
            <person name="Chakraborty R."/>
            <person name="Saha T."/>
        </authorList>
    </citation>
    <scope>NUCLEOTIDE SEQUENCE [LARGE SCALE GENOMIC DNA]</scope>
    <source>
        <strain evidence="2 3">ET03</strain>
    </source>
</reference>
<dbReference type="Pfam" id="PF08378">
    <property type="entry name" value="NERD"/>
    <property type="match status" value="1"/>
</dbReference>
<evidence type="ECO:0000259" key="1">
    <source>
        <dbReference type="PROSITE" id="PS50965"/>
    </source>
</evidence>